<comment type="catalytic activity">
    <reaction evidence="1 7">
        <text>Cleavage of hydrophobic, N-terminal signal or leader sequences from secreted and periplasmic proteins.</text>
        <dbReference type="EC" id="3.4.21.89"/>
    </reaction>
</comment>
<dbReference type="EC" id="3.4.21.89" evidence="3 7"/>
<name>A0AA97EJQ9_9FLAO</name>
<dbReference type="InterPro" id="IPR019533">
    <property type="entry name" value="Peptidase_S26"/>
</dbReference>
<dbReference type="GO" id="GO:0006465">
    <property type="term" value="P:signal peptide processing"/>
    <property type="evidence" value="ECO:0007669"/>
    <property type="project" value="InterPro"/>
</dbReference>
<evidence type="ECO:0000313" key="9">
    <source>
        <dbReference type="EMBL" id="WOD42306.1"/>
    </source>
</evidence>
<evidence type="ECO:0000256" key="3">
    <source>
        <dbReference type="ARBA" id="ARBA00013208"/>
    </source>
</evidence>
<dbReference type="GO" id="GO:0016020">
    <property type="term" value="C:membrane"/>
    <property type="evidence" value="ECO:0007669"/>
    <property type="project" value="UniProtKB-SubCell"/>
</dbReference>
<keyword evidence="7" id="KW-0472">Membrane</keyword>
<evidence type="ECO:0000259" key="8">
    <source>
        <dbReference type="Pfam" id="PF10502"/>
    </source>
</evidence>
<dbReference type="NCBIfam" id="TIGR02227">
    <property type="entry name" value="sigpep_I_bact"/>
    <property type="match status" value="1"/>
</dbReference>
<dbReference type="PANTHER" id="PTHR43390">
    <property type="entry name" value="SIGNAL PEPTIDASE I"/>
    <property type="match status" value="1"/>
</dbReference>
<keyword evidence="7" id="KW-1133">Transmembrane helix</keyword>
<dbReference type="RefSeq" id="WP_316982040.1">
    <property type="nucleotide sequence ID" value="NZ_CP136521.1"/>
</dbReference>
<dbReference type="Gene3D" id="2.10.109.10">
    <property type="entry name" value="Umud Fragment, subunit A"/>
    <property type="match status" value="1"/>
</dbReference>
<reference evidence="10" key="1">
    <citation type="submission" date="2024-06" db="EMBL/GenBank/DDBJ databases">
        <title>Hwangdonia haimaensis gen. nov., sp. nov., a member of the family Flavobacteriaceae isolated from the haima cold seep.</title>
        <authorList>
            <person name="Li J."/>
        </authorList>
    </citation>
    <scope>NUCLEOTIDE SEQUENCE [LARGE SCALE GENOMIC DNA]</scope>
    <source>
        <strain evidence="10">SCSIO 19198</strain>
    </source>
</reference>
<keyword evidence="7" id="KW-0812">Transmembrane</keyword>
<dbReference type="PRINTS" id="PR00727">
    <property type="entry name" value="LEADERPTASE"/>
</dbReference>
<evidence type="ECO:0000256" key="6">
    <source>
        <dbReference type="PIRSR" id="PIRSR600223-1"/>
    </source>
</evidence>
<dbReference type="InterPro" id="IPR019758">
    <property type="entry name" value="Pept_S26A_signal_pept_1_CS"/>
</dbReference>
<comment type="similarity">
    <text evidence="2 7">Belongs to the peptidase S26 family.</text>
</comment>
<dbReference type="EMBL" id="CP136521">
    <property type="protein sequence ID" value="WOD42306.1"/>
    <property type="molecule type" value="Genomic_DNA"/>
</dbReference>
<dbReference type="Pfam" id="PF10502">
    <property type="entry name" value="Peptidase_S26"/>
    <property type="match status" value="1"/>
</dbReference>
<dbReference type="AlphaFoldDB" id="A0AA97EJQ9"/>
<organism evidence="9 10">
    <name type="scientific">Hwangdonia lutea</name>
    <dbReference type="NCBI Taxonomy" id="3075823"/>
    <lineage>
        <taxon>Bacteria</taxon>
        <taxon>Pseudomonadati</taxon>
        <taxon>Bacteroidota</taxon>
        <taxon>Flavobacteriia</taxon>
        <taxon>Flavobacteriales</taxon>
        <taxon>Flavobacteriaceae</taxon>
        <taxon>Hwangdonia</taxon>
    </lineage>
</organism>
<evidence type="ECO:0000256" key="2">
    <source>
        <dbReference type="ARBA" id="ARBA00009370"/>
    </source>
</evidence>
<accession>A0AA97EJQ9</accession>
<keyword evidence="5 7" id="KW-0378">Hydrolase</keyword>
<dbReference type="KEGG" id="hws:RNZ46_09880"/>
<keyword evidence="7" id="KW-0645">Protease</keyword>
<evidence type="ECO:0000256" key="4">
    <source>
        <dbReference type="ARBA" id="ARBA00019232"/>
    </source>
</evidence>
<proteinExistence type="inferred from homology"/>
<feature type="active site" evidence="6">
    <location>
        <position position="34"/>
    </location>
</feature>
<dbReference type="SUPFAM" id="SSF51306">
    <property type="entry name" value="LexA/Signal peptidase"/>
    <property type="match status" value="1"/>
</dbReference>
<gene>
    <name evidence="9" type="primary">lepB</name>
    <name evidence="9" type="ORF">RNZ46_09880</name>
</gene>
<dbReference type="GO" id="GO:0009003">
    <property type="term" value="F:signal peptidase activity"/>
    <property type="evidence" value="ECO:0007669"/>
    <property type="project" value="UniProtKB-EC"/>
</dbReference>
<evidence type="ECO:0000256" key="1">
    <source>
        <dbReference type="ARBA" id="ARBA00000677"/>
    </source>
</evidence>
<dbReference type="CDD" id="cd06530">
    <property type="entry name" value="S26_SPase_I"/>
    <property type="match status" value="1"/>
</dbReference>
<keyword evidence="10" id="KW-1185">Reference proteome</keyword>
<sequence length="226" mass="26285">MKIIGRNILIGVVAFFVLLKLFGVLNFFNVPSTSNEPNLSLGARFIGTNLLKPKALDFAYFKFSDSLKGYTIVKRLIALPNDKLECKNGVYFVNGLNVDKGLNLRYKYLVDKTFFDTYIMNEFIEDESFLFYENYKIKDSVFVFLDQDFVEKLPTKINRSMQYSSDNLSKDILKRNPNWNEYNFGPIVLPKGKYFFSGDNRDNSYDSRFRGFVDEKNIKGTLLVQF</sequence>
<comment type="subcellular location">
    <subcellularLocation>
        <location evidence="7">Membrane</location>
        <topology evidence="7">Single-pass type II membrane protein</topology>
    </subcellularLocation>
</comment>
<dbReference type="PROSITE" id="PS00761">
    <property type="entry name" value="SPASE_I_3"/>
    <property type="match status" value="1"/>
</dbReference>
<dbReference type="InterPro" id="IPR000223">
    <property type="entry name" value="Pept_S26A_signal_pept_1"/>
</dbReference>
<evidence type="ECO:0000256" key="7">
    <source>
        <dbReference type="RuleBase" id="RU362042"/>
    </source>
</evidence>
<feature type="transmembrane region" description="Helical" evidence="7">
    <location>
        <begin position="7"/>
        <end position="28"/>
    </location>
</feature>
<dbReference type="InterPro" id="IPR036286">
    <property type="entry name" value="LexA/Signal_pep-like_sf"/>
</dbReference>
<evidence type="ECO:0000313" key="10">
    <source>
        <dbReference type="Proteomes" id="UP001302486"/>
    </source>
</evidence>
<feature type="domain" description="Peptidase S26" evidence="8">
    <location>
        <begin position="10"/>
        <end position="222"/>
    </location>
</feature>
<feature type="active site" evidence="6">
    <location>
        <position position="74"/>
    </location>
</feature>
<dbReference type="Proteomes" id="UP001302486">
    <property type="component" value="Chromosome"/>
</dbReference>
<dbReference type="GO" id="GO:0004252">
    <property type="term" value="F:serine-type endopeptidase activity"/>
    <property type="evidence" value="ECO:0007669"/>
    <property type="project" value="InterPro"/>
</dbReference>
<dbReference type="PANTHER" id="PTHR43390:SF1">
    <property type="entry name" value="CHLOROPLAST PROCESSING PEPTIDASE"/>
    <property type="match status" value="1"/>
</dbReference>
<evidence type="ECO:0000256" key="5">
    <source>
        <dbReference type="ARBA" id="ARBA00022801"/>
    </source>
</evidence>
<protein>
    <recommendedName>
        <fullName evidence="4 7">Signal peptidase I</fullName>
        <ecNumber evidence="3 7">3.4.21.89</ecNumber>
    </recommendedName>
</protein>